<sequence length="228" mass="25717">MELVIAYKNYSSWSLRPWLLMRVAGIEFDQRLLPFAHSDALKEFAAQHDLLPQVPVLLDQLLDQEHVIWDSLAIAEYLAEQFPERALWPADVTLRALARSASAEMHSGFMALRQTFPMNCRAQKQAPTHLITESVQRDLNRLAVLWARFAAAKAKHNAEGAFLCGAFSIVDAMYAPVMWRVRGYGLTVSDDFVAWSAAMYALPEMQEWLAAAQAETWSMPQYDQVGGA</sequence>
<evidence type="ECO:0000313" key="3">
    <source>
        <dbReference type="Proteomes" id="UP001595617"/>
    </source>
</evidence>
<dbReference type="RefSeq" id="WP_380692546.1">
    <property type="nucleotide sequence ID" value="NZ_JBHRYR010000002.1"/>
</dbReference>
<dbReference type="CDD" id="cd03194">
    <property type="entry name" value="GST_C_3"/>
    <property type="match status" value="1"/>
</dbReference>
<reference evidence="3" key="1">
    <citation type="journal article" date="2019" name="Int. J. Syst. Evol. Microbiol.">
        <title>The Global Catalogue of Microorganisms (GCM) 10K type strain sequencing project: providing services to taxonomists for standard genome sequencing and annotation.</title>
        <authorList>
            <consortium name="The Broad Institute Genomics Platform"/>
            <consortium name="The Broad Institute Genome Sequencing Center for Infectious Disease"/>
            <person name="Wu L."/>
            <person name="Ma J."/>
        </authorList>
    </citation>
    <scope>NUCLEOTIDE SEQUENCE [LARGE SCALE GENOMIC DNA]</scope>
    <source>
        <strain evidence="3">IBRC 10765</strain>
    </source>
</reference>
<dbReference type="SUPFAM" id="SSF47616">
    <property type="entry name" value="GST C-terminal domain-like"/>
    <property type="match status" value="1"/>
</dbReference>
<dbReference type="Proteomes" id="UP001595617">
    <property type="component" value="Unassembled WGS sequence"/>
</dbReference>
<dbReference type="InterPro" id="IPR036249">
    <property type="entry name" value="Thioredoxin-like_sf"/>
</dbReference>
<name>A0ABV7ZTC7_9GAMM</name>
<organism evidence="2 3">
    <name type="scientific">Saccharospirillum mangrovi</name>
    <dbReference type="NCBI Taxonomy" id="2161747"/>
    <lineage>
        <taxon>Bacteria</taxon>
        <taxon>Pseudomonadati</taxon>
        <taxon>Pseudomonadota</taxon>
        <taxon>Gammaproteobacteria</taxon>
        <taxon>Oceanospirillales</taxon>
        <taxon>Saccharospirillaceae</taxon>
        <taxon>Saccharospirillum</taxon>
    </lineage>
</organism>
<dbReference type="PANTHER" id="PTHR42673">
    <property type="entry name" value="MALEYLACETOACETATE ISOMERASE"/>
    <property type="match status" value="1"/>
</dbReference>
<gene>
    <name evidence="2" type="ORF">ACFOOG_01010</name>
</gene>
<proteinExistence type="predicted"/>
<evidence type="ECO:0000259" key="1">
    <source>
        <dbReference type="PROSITE" id="PS50404"/>
    </source>
</evidence>
<dbReference type="PROSITE" id="PS50404">
    <property type="entry name" value="GST_NTER"/>
    <property type="match status" value="1"/>
</dbReference>
<comment type="caution">
    <text evidence="2">The sequence shown here is derived from an EMBL/GenBank/DDBJ whole genome shotgun (WGS) entry which is preliminary data.</text>
</comment>
<dbReference type="Pfam" id="PF13409">
    <property type="entry name" value="GST_N_2"/>
    <property type="match status" value="1"/>
</dbReference>
<keyword evidence="3" id="KW-1185">Reference proteome</keyword>
<dbReference type="Gene3D" id="3.40.30.10">
    <property type="entry name" value="Glutaredoxin"/>
    <property type="match status" value="1"/>
</dbReference>
<dbReference type="EMBL" id="JBHRYR010000002">
    <property type="protein sequence ID" value="MFC3851396.1"/>
    <property type="molecule type" value="Genomic_DNA"/>
</dbReference>
<dbReference type="InterPro" id="IPR004045">
    <property type="entry name" value="Glutathione_S-Trfase_N"/>
</dbReference>
<evidence type="ECO:0000313" key="2">
    <source>
        <dbReference type="EMBL" id="MFC3851396.1"/>
    </source>
</evidence>
<dbReference type="SUPFAM" id="SSF52833">
    <property type="entry name" value="Thioredoxin-like"/>
    <property type="match status" value="1"/>
</dbReference>
<accession>A0ABV7ZTC7</accession>
<dbReference type="Gene3D" id="1.20.1050.10">
    <property type="match status" value="1"/>
</dbReference>
<feature type="domain" description="GST N-terminal" evidence="1">
    <location>
        <begin position="1"/>
        <end position="86"/>
    </location>
</feature>
<dbReference type="InterPro" id="IPR036282">
    <property type="entry name" value="Glutathione-S-Trfase_C_sf"/>
</dbReference>
<protein>
    <submittedName>
        <fullName evidence="2">Glutathione S-transferase</fullName>
    </submittedName>
</protein>
<dbReference type="PANTHER" id="PTHR42673:SF4">
    <property type="entry name" value="MALEYLACETOACETATE ISOMERASE"/>
    <property type="match status" value="1"/>
</dbReference>